<dbReference type="InterPro" id="IPR013324">
    <property type="entry name" value="RNA_pol_sigma_r3/r4-like"/>
</dbReference>
<name>W6RJM9_9HYPH</name>
<dbReference type="InterPro" id="IPR007627">
    <property type="entry name" value="RNA_pol_sigma70_r2"/>
</dbReference>
<dbReference type="GO" id="GO:0006352">
    <property type="term" value="P:DNA-templated transcription initiation"/>
    <property type="evidence" value="ECO:0007669"/>
    <property type="project" value="InterPro"/>
</dbReference>
<dbReference type="PANTHER" id="PTHR43133">
    <property type="entry name" value="RNA POLYMERASE ECF-TYPE SIGMA FACTO"/>
    <property type="match status" value="1"/>
</dbReference>
<dbReference type="eggNOG" id="COG1595">
    <property type="taxonomic scope" value="Bacteria"/>
</dbReference>
<evidence type="ECO:0000256" key="1">
    <source>
        <dbReference type="ARBA" id="ARBA00010641"/>
    </source>
</evidence>
<comment type="similarity">
    <text evidence="1 6">Belongs to the sigma-70 factor family. ECF subfamily.</text>
</comment>
<keyword evidence="4 6" id="KW-0238">DNA-binding</keyword>
<dbReference type="GO" id="GO:0003677">
    <property type="term" value="F:DNA binding"/>
    <property type="evidence" value="ECO:0007669"/>
    <property type="project" value="UniProtKB-KW"/>
</dbReference>
<dbReference type="InterPro" id="IPR014284">
    <property type="entry name" value="RNA_pol_sigma-70_dom"/>
</dbReference>
<dbReference type="Gene3D" id="1.10.10.10">
    <property type="entry name" value="Winged helix-like DNA-binding domain superfamily/Winged helix DNA-binding domain"/>
    <property type="match status" value="1"/>
</dbReference>
<gene>
    <name evidence="10" type="ORF">LPU83_3444</name>
</gene>
<dbReference type="AlphaFoldDB" id="W6RJM9"/>
<evidence type="ECO:0000256" key="7">
    <source>
        <dbReference type="SAM" id="MobiDB-lite"/>
    </source>
</evidence>
<dbReference type="RefSeq" id="WP_024315405.1">
    <property type="nucleotide sequence ID" value="NZ_ATTO01000021.1"/>
</dbReference>
<evidence type="ECO:0000313" key="10">
    <source>
        <dbReference type="EMBL" id="CDM59088.1"/>
    </source>
</evidence>
<dbReference type="SUPFAM" id="SSF88659">
    <property type="entry name" value="Sigma3 and sigma4 domains of RNA polymerase sigma factors"/>
    <property type="match status" value="1"/>
</dbReference>
<organism evidence="10 11">
    <name type="scientific">Rhizobium favelukesii</name>
    <dbReference type="NCBI Taxonomy" id="348824"/>
    <lineage>
        <taxon>Bacteria</taxon>
        <taxon>Pseudomonadati</taxon>
        <taxon>Pseudomonadota</taxon>
        <taxon>Alphaproteobacteria</taxon>
        <taxon>Hyphomicrobiales</taxon>
        <taxon>Rhizobiaceae</taxon>
        <taxon>Rhizobium/Agrobacterium group</taxon>
        <taxon>Rhizobium</taxon>
    </lineage>
</organism>
<keyword evidence="11" id="KW-1185">Reference proteome</keyword>
<sequence>MTGIRSLSPVFFDVRPWILAVRDLFFGAVATGAGRNPARDRTAVKSGGMSGNILLIVRPEQPPAVCSRASAETARRFHETIVPYLDASYNFACFLSRDAEAAQDIVQEAFLRAYRHFDGYRGGDPRAWLFSIVRNCYRAWWHDYRRKAHFEQPLPDDTAGEDDPPASRDIASDEDTPEMAMIHKSDAERVRAVIHGLPAAMREILVLRELEDLSYRQIADIIDAPIGTVMSRLARARDEFGKAWRLIDPNEATP</sequence>
<dbReference type="GO" id="GO:0016987">
    <property type="term" value="F:sigma factor activity"/>
    <property type="evidence" value="ECO:0007669"/>
    <property type="project" value="UniProtKB-KW"/>
</dbReference>
<dbReference type="Pfam" id="PF08281">
    <property type="entry name" value="Sigma70_r4_2"/>
    <property type="match status" value="1"/>
</dbReference>
<dbReference type="InterPro" id="IPR013249">
    <property type="entry name" value="RNA_pol_sigma70_r4_t2"/>
</dbReference>
<keyword evidence="3 6" id="KW-0731">Sigma factor</keyword>
<dbReference type="InterPro" id="IPR013325">
    <property type="entry name" value="RNA_pol_sigma_r2"/>
</dbReference>
<protein>
    <recommendedName>
        <fullName evidence="6">RNA polymerase sigma factor</fullName>
    </recommendedName>
</protein>
<dbReference type="SUPFAM" id="SSF88946">
    <property type="entry name" value="Sigma2 domain of RNA polymerase sigma factors"/>
    <property type="match status" value="1"/>
</dbReference>
<evidence type="ECO:0000259" key="9">
    <source>
        <dbReference type="Pfam" id="PF08281"/>
    </source>
</evidence>
<feature type="domain" description="RNA polymerase sigma factor 70 region 4 type 2" evidence="9">
    <location>
        <begin position="188"/>
        <end position="237"/>
    </location>
</feature>
<reference evidence="10" key="1">
    <citation type="submission" date="2013-11" db="EMBL/GenBank/DDBJ databases">
        <title>Draft genome sequence of the broad-host-range Rhizobium sp. LPU83 strain, a member of the low-genetic diversity Oregon-like Rhizobium sp. group.</title>
        <authorList>
            <person name="Wibberg D."/>
            <person name="Puehler A."/>
            <person name="Schlueter A."/>
        </authorList>
    </citation>
    <scope>NUCLEOTIDE SEQUENCE [LARGE SCALE GENOMIC DNA]</scope>
    <source>
        <strain evidence="10">LPU83</strain>
    </source>
</reference>
<dbReference type="KEGG" id="rhl:LPU83_3444"/>
<dbReference type="Pfam" id="PF04542">
    <property type="entry name" value="Sigma70_r2"/>
    <property type="match status" value="1"/>
</dbReference>
<feature type="domain" description="RNA polymerase sigma-70 region 2" evidence="8">
    <location>
        <begin position="84"/>
        <end position="144"/>
    </location>
</feature>
<dbReference type="InterPro" id="IPR036388">
    <property type="entry name" value="WH-like_DNA-bd_sf"/>
</dbReference>
<dbReference type="PROSITE" id="PS01063">
    <property type="entry name" value="SIGMA70_ECF"/>
    <property type="match status" value="1"/>
</dbReference>
<dbReference type="Gene3D" id="1.10.1740.10">
    <property type="match status" value="1"/>
</dbReference>
<feature type="region of interest" description="Disordered" evidence="7">
    <location>
        <begin position="152"/>
        <end position="177"/>
    </location>
</feature>
<evidence type="ECO:0000256" key="5">
    <source>
        <dbReference type="ARBA" id="ARBA00023163"/>
    </source>
</evidence>
<evidence type="ECO:0000256" key="3">
    <source>
        <dbReference type="ARBA" id="ARBA00023082"/>
    </source>
</evidence>
<keyword evidence="2 6" id="KW-0805">Transcription regulation</keyword>
<accession>W6RJM9</accession>
<dbReference type="CDD" id="cd06171">
    <property type="entry name" value="Sigma70_r4"/>
    <property type="match status" value="1"/>
</dbReference>
<evidence type="ECO:0000313" key="11">
    <source>
        <dbReference type="Proteomes" id="UP000019443"/>
    </source>
</evidence>
<proteinExistence type="inferred from homology"/>
<dbReference type="InterPro" id="IPR000838">
    <property type="entry name" value="RNA_pol_sigma70_ECF_CS"/>
</dbReference>
<evidence type="ECO:0000256" key="4">
    <source>
        <dbReference type="ARBA" id="ARBA00023125"/>
    </source>
</evidence>
<evidence type="ECO:0000256" key="2">
    <source>
        <dbReference type="ARBA" id="ARBA00023015"/>
    </source>
</evidence>
<dbReference type="HOGENOM" id="CLU_047691_1_2_5"/>
<evidence type="ECO:0000259" key="8">
    <source>
        <dbReference type="Pfam" id="PF04542"/>
    </source>
</evidence>
<dbReference type="NCBIfam" id="TIGR02937">
    <property type="entry name" value="sigma70-ECF"/>
    <property type="match status" value="1"/>
</dbReference>
<dbReference type="EMBL" id="HG916852">
    <property type="protein sequence ID" value="CDM59088.1"/>
    <property type="molecule type" value="Genomic_DNA"/>
</dbReference>
<dbReference type="Proteomes" id="UP000019443">
    <property type="component" value="Chromosome"/>
</dbReference>
<dbReference type="InterPro" id="IPR039425">
    <property type="entry name" value="RNA_pol_sigma-70-like"/>
</dbReference>
<evidence type="ECO:0000256" key="6">
    <source>
        <dbReference type="RuleBase" id="RU000716"/>
    </source>
</evidence>
<dbReference type="PANTHER" id="PTHR43133:SF25">
    <property type="entry name" value="RNA POLYMERASE SIGMA FACTOR RFAY-RELATED"/>
    <property type="match status" value="1"/>
</dbReference>
<keyword evidence="5 6" id="KW-0804">Transcription</keyword>
<dbReference type="PATRIC" id="fig|348824.6.peg.3709"/>